<proteinExistence type="inferred from homology"/>
<dbReference type="Pfam" id="PF03704">
    <property type="entry name" value="BTAD"/>
    <property type="match status" value="1"/>
</dbReference>
<dbReference type="EMBL" id="BNCJ01000007">
    <property type="protein sequence ID" value="GHF54581.1"/>
    <property type="molecule type" value="Genomic_DNA"/>
</dbReference>
<dbReference type="GO" id="GO:0006355">
    <property type="term" value="P:regulation of DNA-templated transcription"/>
    <property type="evidence" value="ECO:0007669"/>
    <property type="project" value="InterPro"/>
</dbReference>
<dbReference type="AlphaFoldDB" id="A0A8J3GYI4"/>
<keyword evidence="6" id="KW-1185">Reference proteome</keyword>
<organism evidence="5 6">
    <name type="scientific">Seohaeicola zhoushanensis</name>
    <dbReference type="NCBI Taxonomy" id="1569283"/>
    <lineage>
        <taxon>Bacteria</taxon>
        <taxon>Pseudomonadati</taxon>
        <taxon>Pseudomonadota</taxon>
        <taxon>Alphaproteobacteria</taxon>
        <taxon>Rhodobacterales</taxon>
        <taxon>Roseobacteraceae</taxon>
        <taxon>Seohaeicola</taxon>
    </lineage>
</organism>
<dbReference type="Pfam" id="PF14559">
    <property type="entry name" value="TPR_19"/>
    <property type="match status" value="1"/>
</dbReference>
<keyword evidence="2" id="KW-0238">DNA-binding</keyword>
<reference evidence="5" key="2">
    <citation type="submission" date="2020-09" db="EMBL/GenBank/DDBJ databases">
        <authorList>
            <person name="Sun Q."/>
            <person name="Kim S."/>
        </authorList>
    </citation>
    <scope>NUCLEOTIDE SEQUENCE</scope>
    <source>
        <strain evidence="5">KCTC 42650</strain>
    </source>
</reference>
<dbReference type="InterPro" id="IPR001867">
    <property type="entry name" value="OmpR/PhoB-type_DNA-bd"/>
</dbReference>
<evidence type="ECO:0000313" key="5">
    <source>
        <dbReference type="EMBL" id="GHF54581.1"/>
    </source>
</evidence>
<dbReference type="PANTHER" id="PTHR35807">
    <property type="entry name" value="TRANSCRIPTIONAL REGULATOR REDD-RELATED"/>
    <property type="match status" value="1"/>
</dbReference>
<dbReference type="InterPro" id="IPR011990">
    <property type="entry name" value="TPR-like_helical_dom_sf"/>
</dbReference>
<dbReference type="InterPro" id="IPR005158">
    <property type="entry name" value="BTAD"/>
</dbReference>
<comment type="similarity">
    <text evidence="1">Belongs to the AfsR/DnrI/RedD regulatory family.</text>
</comment>
<reference evidence="5" key="1">
    <citation type="journal article" date="2014" name="Int. J. Syst. Evol. Microbiol.">
        <title>Complete genome sequence of Corynebacterium casei LMG S-19264T (=DSM 44701T), isolated from a smear-ripened cheese.</title>
        <authorList>
            <consortium name="US DOE Joint Genome Institute (JGI-PGF)"/>
            <person name="Walter F."/>
            <person name="Albersmeier A."/>
            <person name="Kalinowski J."/>
            <person name="Ruckert C."/>
        </authorList>
    </citation>
    <scope>NUCLEOTIDE SEQUENCE</scope>
    <source>
        <strain evidence="5">KCTC 42650</strain>
    </source>
</reference>
<evidence type="ECO:0000259" key="4">
    <source>
        <dbReference type="SMART" id="SM01043"/>
    </source>
</evidence>
<dbReference type="SMART" id="SM01043">
    <property type="entry name" value="BTAD"/>
    <property type="match status" value="1"/>
</dbReference>
<comment type="caution">
    <text evidence="5">The sequence shown here is derived from an EMBL/GenBank/DDBJ whole genome shotgun (WGS) entry which is preliminary data.</text>
</comment>
<evidence type="ECO:0000256" key="2">
    <source>
        <dbReference type="ARBA" id="ARBA00023125"/>
    </source>
</evidence>
<name>A0A8J3GYI4_9RHOB</name>
<protein>
    <submittedName>
        <fullName evidence="5">Transcriptional regulator</fullName>
    </submittedName>
</protein>
<feature type="domain" description="Bacterial transcriptional activator" evidence="4">
    <location>
        <begin position="64"/>
        <end position="217"/>
    </location>
</feature>
<evidence type="ECO:0000256" key="1">
    <source>
        <dbReference type="ARBA" id="ARBA00005820"/>
    </source>
</evidence>
<dbReference type="SUPFAM" id="SSF48452">
    <property type="entry name" value="TPR-like"/>
    <property type="match status" value="2"/>
</dbReference>
<dbReference type="SMART" id="SM00862">
    <property type="entry name" value="Trans_reg_C"/>
    <property type="match status" value="1"/>
</dbReference>
<dbReference type="Proteomes" id="UP000626220">
    <property type="component" value="Unassembled WGS sequence"/>
</dbReference>
<evidence type="ECO:0000259" key="3">
    <source>
        <dbReference type="SMART" id="SM00862"/>
    </source>
</evidence>
<evidence type="ECO:0000313" key="6">
    <source>
        <dbReference type="Proteomes" id="UP000626220"/>
    </source>
</evidence>
<dbReference type="GO" id="GO:0000160">
    <property type="term" value="P:phosphorelay signal transduction system"/>
    <property type="evidence" value="ECO:0007669"/>
    <property type="project" value="InterPro"/>
</dbReference>
<accession>A0A8J3GYI4</accession>
<dbReference type="GO" id="GO:0003677">
    <property type="term" value="F:DNA binding"/>
    <property type="evidence" value="ECO:0007669"/>
    <property type="project" value="UniProtKB-KW"/>
</dbReference>
<gene>
    <name evidence="5" type="ORF">GCM10017056_27560</name>
</gene>
<feature type="domain" description="OmpR/PhoB-type" evidence="3">
    <location>
        <begin position="19"/>
        <end position="91"/>
    </location>
</feature>
<dbReference type="InterPro" id="IPR051677">
    <property type="entry name" value="AfsR-DnrI-RedD_regulator"/>
</dbReference>
<dbReference type="Gene3D" id="3.40.50.10070">
    <property type="entry name" value="TolB, N-terminal domain"/>
    <property type="match status" value="1"/>
</dbReference>
<dbReference type="Gene3D" id="1.25.40.10">
    <property type="entry name" value="Tetratricopeptide repeat domain"/>
    <property type="match status" value="2"/>
</dbReference>
<sequence length="633" mass="68220">MGTLVLAMRGPFEVRGSDGRAVGGLSRRGLAILAVLAAEPGMRQSRAALATLIWGDRGEEQARASLRQELSVLRRALPEGVLQADRLAVRLDPALCRVERGGVGGFLEELDIASAEFEDWLRDTRANLGRSWVAERLEAGAAALAGGGAEAAETAAQDVLQVDPLNEEAVQMLLRAAASGGGKAAALRVLQDFTARLARELEVEPAPETLALAAALRQPGQAPETVPAAPVPARGDNPGLAVLPFDEIGGGQGDMFADGIVEEITNALSRVHEFHVIARQSVFALRGAGLPVPELAARLGCDYLVEGTVQRSGNRLRLSVQLVGGQDGRHLWSARFDDHLDDLFDLQDRIAAQVAGQLSPSLRRAEIARAEALPAAHRSAYSLTLSALPHFWAHHRDENKRAIAILDEALRQAPDYGPAWAYKSWALAQMPSYIWAEDPKGARSAAIEAARRAAALTSDHSPSLVALGAGLSMTMTDQSDARAYIDRALAIDPNSAWGWMRRGWLEVYDRHYEAALASFLHAEALSPLDPFRFNMLLGRAAVESRPDGDADEAVRLTREAMTLAPTMTWAYRFLALSLVRAGRLGEAREALRGLLDAYPGLTYRKLAASLPPGRNRDIADQYQLLKDIGMSEG</sequence>
<dbReference type="RefSeq" id="WP_189680672.1">
    <property type="nucleotide sequence ID" value="NZ_BNCJ01000007.1"/>
</dbReference>